<dbReference type="SMART" id="SM00184">
    <property type="entry name" value="RING"/>
    <property type="match status" value="1"/>
</dbReference>
<evidence type="ECO:0000313" key="7">
    <source>
        <dbReference type="EnsemblMetazoa" id="CJA01211.1"/>
    </source>
</evidence>
<dbReference type="InterPro" id="IPR017907">
    <property type="entry name" value="Znf_RING_CS"/>
</dbReference>
<keyword evidence="2 5" id="KW-0863">Zinc-finger</keyword>
<keyword evidence="8" id="KW-1185">Reference proteome</keyword>
<evidence type="ECO:0000313" key="8">
    <source>
        <dbReference type="Proteomes" id="UP000005237"/>
    </source>
</evidence>
<dbReference type="Pfam" id="PF14634">
    <property type="entry name" value="zf-RING_5"/>
    <property type="match status" value="1"/>
</dbReference>
<dbReference type="Gene3D" id="3.30.40.10">
    <property type="entry name" value="Zinc/RING finger domain, C3HC4 (zinc finger)"/>
    <property type="match status" value="1"/>
</dbReference>
<keyword evidence="1" id="KW-0479">Metal-binding</keyword>
<evidence type="ECO:0000256" key="1">
    <source>
        <dbReference type="ARBA" id="ARBA00022723"/>
    </source>
</evidence>
<dbReference type="PROSITE" id="PS50089">
    <property type="entry name" value="ZF_RING_2"/>
    <property type="match status" value="1"/>
</dbReference>
<dbReference type="InterPro" id="IPR042123">
    <property type="entry name" value="Zip3/RNF212-like"/>
</dbReference>
<keyword evidence="4" id="KW-0469">Meiosis</keyword>
<dbReference type="PANTHER" id="PTHR22663:SF17">
    <property type="entry name" value="RING FINGER PROTEIN NARYA-RELATED"/>
    <property type="match status" value="1"/>
</dbReference>
<dbReference type="GO" id="GO:0016925">
    <property type="term" value="P:protein sumoylation"/>
    <property type="evidence" value="ECO:0007669"/>
    <property type="project" value="TreeGrafter"/>
</dbReference>
<dbReference type="GO" id="GO:0007131">
    <property type="term" value="P:reciprocal meiotic recombination"/>
    <property type="evidence" value="ECO:0007669"/>
    <property type="project" value="InterPro"/>
</dbReference>
<dbReference type="GO" id="GO:0019789">
    <property type="term" value="F:SUMO transferase activity"/>
    <property type="evidence" value="ECO:0007669"/>
    <property type="project" value="InterPro"/>
</dbReference>
<reference evidence="8" key="1">
    <citation type="submission" date="2010-08" db="EMBL/GenBank/DDBJ databases">
        <authorList>
            <consortium name="Caenorhabditis japonica Sequencing Consortium"/>
            <person name="Wilson R.K."/>
        </authorList>
    </citation>
    <scope>NUCLEOTIDE SEQUENCE [LARGE SCALE GENOMIC DNA]</scope>
    <source>
        <strain evidence="8">DF5081</strain>
    </source>
</reference>
<dbReference type="PROSITE" id="PS00518">
    <property type="entry name" value="ZF_RING_1"/>
    <property type="match status" value="1"/>
</dbReference>
<dbReference type="GO" id="GO:0000795">
    <property type="term" value="C:synaptonemal complex"/>
    <property type="evidence" value="ECO:0007669"/>
    <property type="project" value="InterPro"/>
</dbReference>
<keyword evidence="3" id="KW-0862">Zinc</keyword>
<dbReference type="GO" id="GO:0007129">
    <property type="term" value="P:homologous chromosome pairing at meiosis"/>
    <property type="evidence" value="ECO:0007669"/>
    <property type="project" value="TreeGrafter"/>
</dbReference>
<dbReference type="InterPro" id="IPR013083">
    <property type="entry name" value="Znf_RING/FYVE/PHD"/>
</dbReference>
<dbReference type="GO" id="GO:0008270">
    <property type="term" value="F:zinc ion binding"/>
    <property type="evidence" value="ECO:0007669"/>
    <property type="project" value="UniProtKB-KW"/>
</dbReference>
<evidence type="ECO:0000256" key="3">
    <source>
        <dbReference type="ARBA" id="ARBA00022833"/>
    </source>
</evidence>
<feature type="domain" description="RING-type" evidence="6">
    <location>
        <begin position="6"/>
        <end position="45"/>
    </location>
</feature>
<name>A0A8R1DFJ0_CAEJA</name>
<dbReference type="InterPro" id="IPR001841">
    <property type="entry name" value="Znf_RING"/>
</dbReference>
<dbReference type="AlphaFoldDB" id="A0A8R1DFJ0"/>
<dbReference type="EnsemblMetazoa" id="CJA01211.1">
    <property type="protein sequence ID" value="CJA01211.1"/>
    <property type="gene ID" value="WBGene00120415"/>
</dbReference>
<reference evidence="7" key="2">
    <citation type="submission" date="2022-06" db="UniProtKB">
        <authorList>
            <consortium name="EnsemblMetazoa"/>
        </authorList>
    </citation>
    <scope>IDENTIFICATION</scope>
    <source>
        <strain evidence="7">DF5081</strain>
    </source>
</reference>
<dbReference type="Proteomes" id="UP000005237">
    <property type="component" value="Unassembled WGS sequence"/>
</dbReference>
<evidence type="ECO:0000256" key="4">
    <source>
        <dbReference type="ARBA" id="ARBA00023254"/>
    </source>
</evidence>
<accession>A0A8R1DFJ0</accession>
<evidence type="ECO:0000259" key="6">
    <source>
        <dbReference type="PROSITE" id="PS50089"/>
    </source>
</evidence>
<sequence>MDWVHCNYCGTKPTQIKMFLTFCGHVFCQNCVAKAKSRQNCHVCQKPLKTAEINKNMSPECMDFFKDVRQIATEAVAELKHVVKFQQAQREFFWKVKYSQAKRETEMFNEARNKHQKALQEVEYVIFFCFLSTRNVRSAGHATRAKNSWQRAKICEAQSQR</sequence>
<proteinExistence type="predicted"/>
<evidence type="ECO:0000256" key="5">
    <source>
        <dbReference type="PROSITE-ProRule" id="PRU00175"/>
    </source>
</evidence>
<protein>
    <submittedName>
        <fullName evidence="7">RING-type domain-containing protein</fullName>
    </submittedName>
</protein>
<evidence type="ECO:0000256" key="2">
    <source>
        <dbReference type="ARBA" id="ARBA00022771"/>
    </source>
</evidence>
<dbReference type="PANTHER" id="PTHR22663">
    <property type="entry name" value="RING FINGER PROTEIN NARYA-RELATED"/>
    <property type="match status" value="1"/>
</dbReference>
<dbReference type="SUPFAM" id="SSF57850">
    <property type="entry name" value="RING/U-box"/>
    <property type="match status" value="1"/>
</dbReference>
<organism evidence="7 8">
    <name type="scientific">Caenorhabditis japonica</name>
    <dbReference type="NCBI Taxonomy" id="281687"/>
    <lineage>
        <taxon>Eukaryota</taxon>
        <taxon>Metazoa</taxon>
        <taxon>Ecdysozoa</taxon>
        <taxon>Nematoda</taxon>
        <taxon>Chromadorea</taxon>
        <taxon>Rhabditida</taxon>
        <taxon>Rhabditina</taxon>
        <taxon>Rhabditomorpha</taxon>
        <taxon>Rhabditoidea</taxon>
        <taxon>Rhabditidae</taxon>
        <taxon>Peloderinae</taxon>
        <taxon>Caenorhabditis</taxon>
    </lineage>
</organism>